<name>A0A0X8JLL3_9BACT</name>
<dbReference type="KEGG" id="dfi:AXF13_13385"/>
<evidence type="ECO:0000313" key="3">
    <source>
        <dbReference type="EMBL" id="AMD91034.1"/>
    </source>
</evidence>
<organism evidence="3 4">
    <name type="scientific">Desulfovibrio fairfieldensis</name>
    <dbReference type="NCBI Taxonomy" id="44742"/>
    <lineage>
        <taxon>Bacteria</taxon>
        <taxon>Pseudomonadati</taxon>
        <taxon>Thermodesulfobacteriota</taxon>
        <taxon>Desulfovibrionia</taxon>
        <taxon>Desulfovibrionales</taxon>
        <taxon>Desulfovibrionaceae</taxon>
        <taxon>Desulfovibrio</taxon>
    </lineage>
</organism>
<dbReference type="SMART" id="SM00530">
    <property type="entry name" value="HTH_XRE"/>
    <property type="match status" value="1"/>
</dbReference>
<dbReference type="InterPro" id="IPR050807">
    <property type="entry name" value="TransReg_Diox_bact_type"/>
</dbReference>
<dbReference type="GO" id="GO:0003677">
    <property type="term" value="F:DNA binding"/>
    <property type="evidence" value="ECO:0007669"/>
    <property type="project" value="UniProtKB-KW"/>
</dbReference>
<dbReference type="GO" id="GO:0005829">
    <property type="term" value="C:cytosol"/>
    <property type="evidence" value="ECO:0007669"/>
    <property type="project" value="TreeGrafter"/>
</dbReference>
<dbReference type="PANTHER" id="PTHR46797">
    <property type="entry name" value="HTH-TYPE TRANSCRIPTIONAL REGULATOR"/>
    <property type="match status" value="1"/>
</dbReference>
<dbReference type="PANTHER" id="PTHR46797:SF1">
    <property type="entry name" value="METHYLPHOSPHONATE SYNTHASE"/>
    <property type="match status" value="1"/>
</dbReference>
<dbReference type="RefSeq" id="WP_062253981.1">
    <property type="nucleotide sequence ID" value="NZ_CP014229.1"/>
</dbReference>
<proteinExistence type="predicted"/>
<dbReference type="EMBL" id="CP014229">
    <property type="protein sequence ID" value="AMD91034.1"/>
    <property type="molecule type" value="Genomic_DNA"/>
</dbReference>
<dbReference type="Pfam" id="PF13560">
    <property type="entry name" value="HTH_31"/>
    <property type="match status" value="1"/>
</dbReference>
<dbReference type="CDD" id="cd00093">
    <property type="entry name" value="HTH_XRE"/>
    <property type="match status" value="1"/>
</dbReference>
<dbReference type="Proteomes" id="UP000069241">
    <property type="component" value="Chromosome"/>
</dbReference>
<accession>A0A0X8JLL3</accession>
<dbReference type="InterPro" id="IPR001387">
    <property type="entry name" value="Cro/C1-type_HTH"/>
</dbReference>
<evidence type="ECO:0000259" key="2">
    <source>
        <dbReference type="PROSITE" id="PS50943"/>
    </source>
</evidence>
<feature type="domain" description="HTH cro/C1-type" evidence="2">
    <location>
        <begin position="15"/>
        <end position="69"/>
    </location>
</feature>
<evidence type="ECO:0000313" key="4">
    <source>
        <dbReference type="Proteomes" id="UP000069241"/>
    </source>
</evidence>
<keyword evidence="1" id="KW-0238">DNA-binding</keyword>
<evidence type="ECO:0000256" key="1">
    <source>
        <dbReference type="ARBA" id="ARBA00023125"/>
    </source>
</evidence>
<dbReference type="Gene3D" id="1.10.260.40">
    <property type="entry name" value="lambda repressor-like DNA-binding domains"/>
    <property type="match status" value="1"/>
</dbReference>
<keyword evidence="4" id="KW-1185">Reference proteome</keyword>
<dbReference type="InterPro" id="IPR010982">
    <property type="entry name" value="Lambda_DNA-bd_dom_sf"/>
</dbReference>
<protein>
    <submittedName>
        <fullName evidence="3">XRE family transcriptional regulator</fullName>
    </submittedName>
</protein>
<dbReference type="SUPFAM" id="SSF47413">
    <property type="entry name" value="lambda repressor-like DNA-binding domains"/>
    <property type="match status" value="1"/>
</dbReference>
<sequence length="97" mass="10405">MEKIPTLQWAVAAVIHRLRRKAGLSQGQLAGLAGLSEDYISGMERGIQCGSLTAMLHIAAALRMETAELVRLIEAEMRAGPCPPERGAGKPPKREGD</sequence>
<dbReference type="PROSITE" id="PS50943">
    <property type="entry name" value="HTH_CROC1"/>
    <property type="match status" value="1"/>
</dbReference>
<reference evidence="4" key="1">
    <citation type="submission" date="2016-02" db="EMBL/GenBank/DDBJ databases">
        <authorList>
            <person name="Holder M.E."/>
            <person name="Ajami N.J."/>
            <person name="Petrosino J.F."/>
        </authorList>
    </citation>
    <scope>NUCLEOTIDE SEQUENCE [LARGE SCALE GENOMIC DNA]</scope>
    <source>
        <strain evidence="4">CCUG 45958</strain>
    </source>
</reference>
<dbReference type="GO" id="GO:0003700">
    <property type="term" value="F:DNA-binding transcription factor activity"/>
    <property type="evidence" value="ECO:0007669"/>
    <property type="project" value="TreeGrafter"/>
</dbReference>
<dbReference type="AlphaFoldDB" id="A0A0X8JLL3"/>
<gene>
    <name evidence="3" type="ORF">AXF13_13385</name>
</gene>